<keyword evidence="5" id="KW-1185">Reference proteome</keyword>
<dbReference type="AlphaFoldDB" id="A0AAE3A4D0"/>
<dbReference type="SUPFAM" id="SSF53756">
    <property type="entry name" value="UDP-Glycosyltransferase/glycogen phosphorylase"/>
    <property type="match status" value="1"/>
</dbReference>
<dbReference type="Pfam" id="PF13439">
    <property type="entry name" value="Glyco_transf_4"/>
    <property type="match status" value="1"/>
</dbReference>
<comment type="caution">
    <text evidence="4">The sequence shown here is derived from an EMBL/GenBank/DDBJ whole genome shotgun (WGS) entry which is preliminary data.</text>
</comment>
<dbReference type="Pfam" id="PF00534">
    <property type="entry name" value="Glycos_transf_1"/>
    <property type="match status" value="1"/>
</dbReference>
<evidence type="ECO:0000259" key="3">
    <source>
        <dbReference type="Pfam" id="PF13439"/>
    </source>
</evidence>
<evidence type="ECO:0000256" key="1">
    <source>
        <dbReference type="ARBA" id="ARBA00022679"/>
    </source>
</evidence>
<reference evidence="4 5" key="1">
    <citation type="submission" date="2021-10" db="EMBL/GenBank/DDBJ databases">
        <title>Anaerobic single-cell dispensing facilitates the cultivation of human gut bacteria.</title>
        <authorList>
            <person name="Afrizal A."/>
        </authorList>
    </citation>
    <scope>NUCLEOTIDE SEQUENCE [LARGE SCALE GENOMIC DNA]</scope>
    <source>
        <strain evidence="4 5">CLA-AA-H273</strain>
    </source>
</reference>
<evidence type="ECO:0000313" key="5">
    <source>
        <dbReference type="Proteomes" id="UP001197795"/>
    </source>
</evidence>
<feature type="domain" description="Glycosyltransferase subfamily 4-like N-terminal" evidence="3">
    <location>
        <begin position="13"/>
        <end position="218"/>
    </location>
</feature>
<keyword evidence="4" id="KW-0328">Glycosyltransferase</keyword>
<dbReference type="GO" id="GO:0009103">
    <property type="term" value="P:lipopolysaccharide biosynthetic process"/>
    <property type="evidence" value="ECO:0007669"/>
    <property type="project" value="TreeGrafter"/>
</dbReference>
<dbReference type="EC" id="2.4.-.-" evidence="4"/>
<keyword evidence="1 4" id="KW-0808">Transferase</keyword>
<accession>A0AAE3A4D0</accession>
<dbReference type="Gene3D" id="3.40.50.2000">
    <property type="entry name" value="Glycogen Phosphorylase B"/>
    <property type="match status" value="2"/>
</dbReference>
<dbReference type="EMBL" id="JAJEPV010000022">
    <property type="protein sequence ID" value="MCC2119920.1"/>
    <property type="molecule type" value="Genomic_DNA"/>
</dbReference>
<evidence type="ECO:0000313" key="4">
    <source>
        <dbReference type="EMBL" id="MCC2119920.1"/>
    </source>
</evidence>
<organism evidence="4 5">
    <name type="scientific">Waltera acetigignens</name>
    <dbReference type="NCBI Taxonomy" id="2981769"/>
    <lineage>
        <taxon>Bacteria</taxon>
        <taxon>Bacillati</taxon>
        <taxon>Bacillota</taxon>
        <taxon>Clostridia</taxon>
        <taxon>Lachnospirales</taxon>
        <taxon>Lachnospiraceae</taxon>
        <taxon>Waltera</taxon>
    </lineage>
</organism>
<dbReference type="Proteomes" id="UP001197795">
    <property type="component" value="Unassembled WGS sequence"/>
</dbReference>
<dbReference type="GO" id="GO:0016757">
    <property type="term" value="F:glycosyltransferase activity"/>
    <property type="evidence" value="ECO:0007669"/>
    <property type="project" value="UniProtKB-KW"/>
</dbReference>
<dbReference type="InterPro" id="IPR028098">
    <property type="entry name" value="Glyco_trans_4-like_N"/>
</dbReference>
<dbReference type="InterPro" id="IPR001296">
    <property type="entry name" value="Glyco_trans_1"/>
</dbReference>
<sequence>MKILQVNSVCGVTGTGRIVTDLYDAAVNNGHDCIIAYGEHKFYNDPGNRKTIEIGTMWDCKMHAVATRLWDAQGFSSRRATIEFLKKVEEYHPDVVHLHNLHGYYINIELLFSYLKRKKIKVVWTLHDCWPFTGHCVYFQQVGCDKWKEECHHCPLTRQYPASMGIDRSRQNYLRKKEIFTGIKDMTLLVPSYWLADRVRESFLKDYPVRVVYNGIDLGIYRPTPSDFRKKYHLENKFVVLGVANVWVERKGLSTFLRLADRLGEEYKIVLVGLSEGQIASLPENVLGLPRTDTPSKLAQIYTEADVFVNPSREETFGLTVAEAMACGTWPIVYADTACAEVVEKGTGTIVTGDFAELEKAIRECRENDICERTEEAATFFSKQRFGQEVLAVYEEKR</sequence>
<dbReference type="PANTHER" id="PTHR46401:SF2">
    <property type="entry name" value="GLYCOSYLTRANSFERASE WBBK-RELATED"/>
    <property type="match status" value="1"/>
</dbReference>
<evidence type="ECO:0000259" key="2">
    <source>
        <dbReference type="Pfam" id="PF00534"/>
    </source>
</evidence>
<gene>
    <name evidence="4" type="ORF">LKD75_10025</name>
</gene>
<dbReference type="PANTHER" id="PTHR46401">
    <property type="entry name" value="GLYCOSYLTRANSFERASE WBBK-RELATED"/>
    <property type="match status" value="1"/>
</dbReference>
<name>A0AAE3A4D0_9FIRM</name>
<feature type="domain" description="Glycosyl transferase family 1" evidence="2">
    <location>
        <begin position="228"/>
        <end position="373"/>
    </location>
</feature>
<dbReference type="RefSeq" id="WP_227733364.1">
    <property type="nucleotide sequence ID" value="NZ_JAJEPV010000022.1"/>
</dbReference>
<protein>
    <submittedName>
        <fullName evidence="4">Glycosyltransferase</fullName>
        <ecNumber evidence="4">2.4.-.-</ecNumber>
    </submittedName>
</protein>
<proteinExistence type="predicted"/>